<dbReference type="Pfam" id="PF02775">
    <property type="entry name" value="TPP_enzyme_C"/>
    <property type="match status" value="1"/>
</dbReference>
<evidence type="ECO:0000256" key="3">
    <source>
        <dbReference type="RuleBase" id="RU362132"/>
    </source>
</evidence>
<dbReference type="Gene3D" id="3.40.50.970">
    <property type="match status" value="2"/>
</dbReference>
<dbReference type="PANTHER" id="PTHR18968">
    <property type="entry name" value="THIAMINE PYROPHOSPHATE ENZYMES"/>
    <property type="match status" value="1"/>
</dbReference>
<feature type="domain" description="Thiamine pyrophosphate enzyme central" evidence="4">
    <location>
        <begin position="190"/>
        <end position="330"/>
    </location>
</feature>
<proteinExistence type="inferred from homology"/>
<feature type="domain" description="Thiamine pyrophosphate enzyme N-terminal TPP-binding" evidence="6">
    <location>
        <begin position="4"/>
        <end position="115"/>
    </location>
</feature>
<reference evidence="7 8" key="1">
    <citation type="submission" date="2021-07" db="EMBL/GenBank/DDBJ databases">
        <authorList>
            <person name="So Y."/>
        </authorList>
    </citation>
    <scope>NUCLEOTIDE SEQUENCE [LARGE SCALE GENOMIC DNA]</scope>
    <source>
        <strain evidence="7 8">HJA6</strain>
    </source>
</reference>
<dbReference type="RefSeq" id="WP_219763421.1">
    <property type="nucleotide sequence ID" value="NZ_JAHYBZ010000004.1"/>
</dbReference>
<evidence type="ECO:0000259" key="6">
    <source>
        <dbReference type="Pfam" id="PF02776"/>
    </source>
</evidence>
<dbReference type="CDD" id="cd07035">
    <property type="entry name" value="TPP_PYR_POX_like"/>
    <property type="match status" value="1"/>
</dbReference>
<dbReference type="Pfam" id="PF00205">
    <property type="entry name" value="TPP_enzyme_M"/>
    <property type="match status" value="1"/>
</dbReference>
<keyword evidence="7" id="KW-0670">Pyruvate</keyword>
<dbReference type="InterPro" id="IPR000399">
    <property type="entry name" value="TPP-bd_CS"/>
</dbReference>
<dbReference type="InterPro" id="IPR045229">
    <property type="entry name" value="TPP_enz"/>
</dbReference>
<evidence type="ECO:0000256" key="2">
    <source>
        <dbReference type="ARBA" id="ARBA00023052"/>
    </source>
</evidence>
<accession>A0ABS7A934</accession>
<dbReference type="InterPro" id="IPR011766">
    <property type="entry name" value="TPP_enzyme_TPP-bd"/>
</dbReference>
<sequence>MTRTVGHLLAESLAAHDVDLIYAVPGESYLGLTDALTEFPQIRLVVCRHEGGAGFMAVADGRMRDGRAGVALVSRGPGLTNAMVALHSAYHDATPLVILVGHVERKDVGRLALQEQNYSRLLADVTKGVLEVIQPIQASEVIARAFHLAQSGTPGPVAVILPEDIFDEPAEGPVVKPRTLPRPGPRAEDLDALAEMLANAERPLVLVGGAMTTGGTQALADLTRLAEAWSLPVSPTHRRPHLFDAHHPNYGGYMGIRVPKPLIEEMKKADLMICLGERLSDSISQSYTFPAAPDPQLPLVQVWPDANEIGRVWRVDLPIAADPHAVIRGLLARNAPEASEARRRWVKGLNTIHRSLLAPEWDRMEDGVNFGAVCAAMARHIPDDAAVTSDAGNFASFLHRYFPFRQTHMFLASNVGAMGSGVPMAVAAALRRPGKRAVAFVGDGGILMTGNEIATAMREKVAPVIILSDNSTYGTIGMHHEGRYPGRPYDQATRLVNPDFVAWAQSFGAAGFDIQAEEDIEPVLTAAFAVTDRPVVVHVKSSAVQASAWKKRTMPLPVSA</sequence>
<dbReference type="Gene3D" id="3.40.50.1220">
    <property type="entry name" value="TPP-binding domain"/>
    <property type="match status" value="1"/>
</dbReference>
<evidence type="ECO:0000259" key="5">
    <source>
        <dbReference type="Pfam" id="PF02775"/>
    </source>
</evidence>
<evidence type="ECO:0000256" key="1">
    <source>
        <dbReference type="ARBA" id="ARBA00007812"/>
    </source>
</evidence>
<dbReference type="PANTHER" id="PTHR18968:SF120">
    <property type="entry name" value="ACETOLACTATE SYNTHASE LARGE SUBUNIT"/>
    <property type="match status" value="1"/>
</dbReference>
<dbReference type="Proteomes" id="UP001196565">
    <property type="component" value="Unassembled WGS sequence"/>
</dbReference>
<dbReference type="Pfam" id="PF02776">
    <property type="entry name" value="TPP_enzyme_N"/>
    <property type="match status" value="1"/>
</dbReference>
<dbReference type="InterPro" id="IPR029035">
    <property type="entry name" value="DHS-like_NAD/FAD-binding_dom"/>
</dbReference>
<evidence type="ECO:0000313" key="7">
    <source>
        <dbReference type="EMBL" id="MBW6398816.1"/>
    </source>
</evidence>
<protein>
    <submittedName>
        <fullName evidence="7">Pyruvate decarboxylase</fullName>
    </submittedName>
</protein>
<dbReference type="EMBL" id="JAHYBZ010000004">
    <property type="protein sequence ID" value="MBW6398816.1"/>
    <property type="molecule type" value="Genomic_DNA"/>
</dbReference>
<dbReference type="SUPFAM" id="SSF52467">
    <property type="entry name" value="DHS-like NAD/FAD-binding domain"/>
    <property type="match status" value="1"/>
</dbReference>
<dbReference type="PROSITE" id="PS00187">
    <property type="entry name" value="TPP_ENZYMES"/>
    <property type="match status" value="1"/>
</dbReference>
<evidence type="ECO:0000259" key="4">
    <source>
        <dbReference type="Pfam" id="PF00205"/>
    </source>
</evidence>
<comment type="caution">
    <text evidence="7">The sequence shown here is derived from an EMBL/GenBank/DDBJ whole genome shotgun (WGS) entry which is preliminary data.</text>
</comment>
<dbReference type="InterPro" id="IPR029061">
    <property type="entry name" value="THDP-binding"/>
</dbReference>
<dbReference type="SUPFAM" id="SSF52518">
    <property type="entry name" value="Thiamin diphosphate-binding fold (THDP-binding)"/>
    <property type="match status" value="2"/>
</dbReference>
<dbReference type="InterPro" id="IPR012001">
    <property type="entry name" value="Thiamin_PyroP_enz_TPP-bd_dom"/>
</dbReference>
<comment type="similarity">
    <text evidence="1 3">Belongs to the TPP enzyme family.</text>
</comment>
<keyword evidence="2 3" id="KW-0786">Thiamine pyrophosphate</keyword>
<keyword evidence="8" id="KW-1185">Reference proteome</keyword>
<name>A0ABS7A934_9PROT</name>
<gene>
    <name evidence="7" type="ORF">KPL78_13210</name>
</gene>
<organism evidence="7 8">
    <name type="scientific">Roseomonas alba</name>
    <dbReference type="NCBI Taxonomy" id="2846776"/>
    <lineage>
        <taxon>Bacteria</taxon>
        <taxon>Pseudomonadati</taxon>
        <taxon>Pseudomonadota</taxon>
        <taxon>Alphaproteobacteria</taxon>
        <taxon>Acetobacterales</taxon>
        <taxon>Roseomonadaceae</taxon>
        <taxon>Roseomonas</taxon>
    </lineage>
</organism>
<dbReference type="CDD" id="cd00568">
    <property type="entry name" value="TPP_enzymes"/>
    <property type="match status" value="1"/>
</dbReference>
<evidence type="ECO:0000313" key="8">
    <source>
        <dbReference type="Proteomes" id="UP001196565"/>
    </source>
</evidence>
<dbReference type="NCBIfam" id="NF006052">
    <property type="entry name" value="PRK08199.1"/>
    <property type="match status" value="1"/>
</dbReference>
<dbReference type="InterPro" id="IPR012000">
    <property type="entry name" value="Thiamin_PyroP_enz_cen_dom"/>
</dbReference>
<feature type="domain" description="Thiamine pyrophosphate enzyme TPP-binding" evidence="5">
    <location>
        <begin position="390"/>
        <end position="539"/>
    </location>
</feature>